<feature type="domain" description="Fungal lipase-type" evidence="4">
    <location>
        <begin position="112"/>
        <end position="268"/>
    </location>
</feature>
<accession>A0A9P8RTI4</accession>
<protein>
    <recommendedName>
        <fullName evidence="4">Fungal lipase-type domain-containing protein</fullName>
    </recommendedName>
</protein>
<comment type="caution">
    <text evidence="5">The sequence shown here is derived from an EMBL/GenBank/DDBJ whole genome shotgun (WGS) entry which is preliminary data.</text>
</comment>
<name>A0A9P8RTI4_9PEZI</name>
<dbReference type="InterPro" id="IPR029058">
    <property type="entry name" value="AB_hydrolase_fold"/>
</dbReference>
<dbReference type="InterPro" id="IPR051299">
    <property type="entry name" value="AB_hydrolase_lip/est"/>
</dbReference>
<evidence type="ECO:0000313" key="6">
    <source>
        <dbReference type="Proteomes" id="UP000750711"/>
    </source>
</evidence>
<keyword evidence="2" id="KW-0378">Hydrolase</keyword>
<dbReference type="EMBL" id="JAGHQM010000033">
    <property type="protein sequence ID" value="KAH0566113.1"/>
    <property type="molecule type" value="Genomic_DNA"/>
</dbReference>
<evidence type="ECO:0000256" key="2">
    <source>
        <dbReference type="ARBA" id="ARBA00022801"/>
    </source>
</evidence>
<dbReference type="SUPFAM" id="SSF53474">
    <property type="entry name" value="alpha/beta-Hydrolases"/>
    <property type="match status" value="1"/>
</dbReference>
<keyword evidence="6" id="KW-1185">Reference proteome</keyword>
<dbReference type="AlphaFoldDB" id="A0A9P8RTI4"/>
<evidence type="ECO:0000256" key="3">
    <source>
        <dbReference type="SAM" id="SignalP"/>
    </source>
</evidence>
<evidence type="ECO:0000313" key="5">
    <source>
        <dbReference type="EMBL" id="KAH0566113.1"/>
    </source>
</evidence>
<dbReference type="CDD" id="cd00519">
    <property type="entry name" value="Lipase_3"/>
    <property type="match status" value="1"/>
</dbReference>
<evidence type="ECO:0000259" key="4">
    <source>
        <dbReference type="Pfam" id="PF01764"/>
    </source>
</evidence>
<dbReference type="InterPro" id="IPR002921">
    <property type="entry name" value="Fungal_lipase-type"/>
</dbReference>
<dbReference type="PANTHER" id="PTHR46640">
    <property type="entry name" value="TRIACYLGLYCEROL LIPASE, PUTATIVE (AFU_ORTHOLOGUE AFUA_6G06510)-RELATED"/>
    <property type="match status" value="1"/>
</dbReference>
<dbReference type="PANTHER" id="PTHR46640:SF1">
    <property type="entry name" value="FUNGAL LIPASE-LIKE DOMAIN-CONTAINING PROTEIN-RELATED"/>
    <property type="match status" value="1"/>
</dbReference>
<feature type="chain" id="PRO_5040405474" description="Fungal lipase-type domain-containing protein" evidence="3">
    <location>
        <begin position="22"/>
        <end position="381"/>
    </location>
</feature>
<dbReference type="Proteomes" id="UP000750711">
    <property type="component" value="Unassembled WGS sequence"/>
</dbReference>
<evidence type="ECO:0000256" key="1">
    <source>
        <dbReference type="ARBA" id="ARBA00022729"/>
    </source>
</evidence>
<dbReference type="GO" id="GO:0016787">
    <property type="term" value="F:hydrolase activity"/>
    <property type="evidence" value="ECO:0007669"/>
    <property type="project" value="UniProtKB-KW"/>
</dbReference>
<organism evidence="5 6">
    <name type="scientific">Trichoglossum hirsutum</name>
    <dbReference type="NCBI Taxonomy" id="265104"/>
    <lineage>
        <taxon>Eukaryota</taxon>
        <taxon>Fungi</taxon>
        <taxon>Dikarya</taxon>
        <taxon>Ascomycota</taxon>
        <taxon>Pezizomycotina</taxon>
        <taxon>Geoglossomycetes</taxon>
        <taxon>Geoglossales</taxon>
        <taxon>Geoglossaceae</taxon>
        <taxon>Trichoglossum</taxon>
    </lineage>
</organism>
<gene>
    <name evidence="5" type="ORF">GP486_000474</name>
</gene>
<keyword evidence="1 3" id="KW-0732">Signal</keyword>
<proteinExistence type="predicted"/>
<dbReference type="Pfam" id="PF01764">
    <property type="entry name" value="Lipase_3"/>
    <property type="match status" value="1"/>
</dbReference>
<reference evidence="5" key="1">
    <citation type="submission" date="2021-03" db="EMBL/GenBank/DDBJ databases">
        <title>Comparative genomics and phylogenomic investigation of the class Geoglossomycetes provide insights into ecological specialization and systematics.</title>
        <authorList>
            <person name="Melie T."/>
            <person name="Pirro S."/>
            <person name="Miller A.N."/>
            <person name="Quandt A."/>
        </authorList>
    </citation>
    <scope>NUCLEOTIDE SEQUENCE</scope>
    <source>
        <strain evidence="5">CAQ_001_2017</strain>
    </source>
</reference>
<sequence>MLFQFSFFCFLLALLPRIGNANPASTQSPLSSPLNPRNVSAELFADLEELARLVDISYCVGTTGIQKPFVCANRCAGFKGFELVKTWNTGPLLSDSCGYVAVSHPPFAPRIIVAFRGTYSIANAIVDLSTIPQEYVPYPPDNSRAGSNPDQPPDERCPNCTVHAGFLASWENTRPHLEPEIQRLVKHLPHHRLTLIGHSLGGAVAGLASLEFYRRGWNPRVTTFGEPRVGNQALTKYFDARFYDSMHEESNYRRVTHINDPIPLLPLKEWGYRMHAGEIYISKPNLQPSVRDLEHCEGDEDPNCIAAGDISTASNAAAQWWGEDGGLWTVPKRFRMWELFFAHRDYFWRLGLCMPGGDPKNWFGNYPPQSEDDVRDQKIIS</sequence>
<feature type="signal peptide" evidence="3">
    <location>
        <begin position="1"/>
        <end position="21"/>
    </location>
</feature>
<dbReference type="Gene3D" id="3.40.50.1820">
    <property type="entry name" value="alpha/beta hydrolase"/>
    <property type="match status" value="1"/>
</dbReference>
<dbReference type="GO" id="GO:0006629">
    <property type="term" value="P:lipid metabolic process"/>
    <property type="evidence" value="ECO:0007669"/>
    <property type="project" value="InterPro"/>
</dbReference>